<name>A0A084JIA9_9CLOT</name>
<dbReference type="Gene3D" id="1.10.4010.10">
    <property type="entry name" value="Type II deoxyuridine triphosphatase"/>
    <property type="match status" value="2"/>
</dbReference>
<protein>
    <recommendedName>
        <fullName evidence="3">Nucleotide pyrophosphohydrolase</fullName>
    </recommendedName>
</protein>
<dbReference type="Proteomes" id="UP000028542">
    <property type="component" value="Unassembled WGS sequence"/>
</dbReference>
<gene>
    <name evidence="1" type="ORF">IO99_00490</name>
</gene>
<organism evidence="1 2">
    <name type="scientific">Clostridium sulfidigenes</name>
    <dbReference type="NCBI Taxonomy" id="318464"/>
    <lineage>
        <taxon>Bacteria</taxon>
        <taxon>Bacillati</taxon>
        <taxon>Bacillota</taxon>
        <taxon>Clostridia</taxon>
        <taxon>Eubacteriales</taxon>
        <taxon>Clostridiaceae</taxon>
        <taxon>Clostridium</taxon>
    </lineage>
</organism>
<proteinExistence type="predicted"/>
<dbReference type="eggNOG" id="COG4508">
    <property type="taxonomic scope" value="Bacteria"/>
</dbReference>
<dbReference type="Pfam" id="PF08761">
    <property type="entry name" value="dUTPase_2"/>
    <property type="match status" value="1"/>
</dbReference>
<evidence type="ECO:0008006" key="3">
    <source>
        <dbReference type="Google" id="ProtNLM"/>
    </source>
</evidence>
<dbReference type="STRING" id="318464.IO99_00490"/>
<dbReference type="SUPFAM" id="SSF101386">
    <property type="entry name" value="all-alpha NTP pyrophosphatases"/>
    <property type="match status" value="1"/>
</dbReference>
<comment type="caution">
    <text evidence="1">The sequence shown here is derived from an EMBL/GenBank/DDBJ whole genome shotgun (WGS) entry which is preliminary data.</text>
</comment>
<reference evidence="1 2" key="1">
    <citation type="submission" date="2014-07" db="EMBL/GenBank/DDBJ databases">
        <title>Draft genome of Clostridium sulfidigenes 113A isolated from sediments associated with methane hydrate from Krishna Godavari basin.</title>
        <authorList>
            <person name="Honkalas V.S."/>
            <person name="Dabir A.P."/>
            <person name="Arora P."/>
            <person name="Dhakephalkar P.K."/>
        </authorList>
    </citation>
    <scope>NUCLEOTIDE SEQUENCE [LARGE SCALE GENOMIC DNA]</scope>
    <source>
        <strain evidence="1 2">113A</strain>
    </source>
</reference>
<sequence>MDIKELLIMQKSFDRYLAAKQIGQSDNEKLDEWNRSVLDKKLLALSVEVGELANATRCFKYWSTKEDEGKERILDEFADVLHFLLSVANSLQFTSEDIEHAYIRKHSENYRRQAEGY</sequence>
<dbReference type="AlphaFoldDB" id="A0A084JIA9"/>
<evidence type="ECO:0000313" key="2">
    <source>
        <dbReference type="Proteomes" id="UP000028542"/>
    </source>
</evidence>
<evidence type="ECO:0000313" key="1">
    <source>
        <dbReference type="EMBL" id="KEZ88693.1"/>
    </source>
</evidence>
<accession>A0A084JIA9</accession>
<dbReference type="RefSeq" id="WP_035128969.1">
    <property type="nucleotide sequence ID" value="NZ_JPMD01000001.1"/>
</dbReference>
<dbReference type="InterPro" id="IPR014871">
    <property type="entry name" value="dUTPase/dCTP_pyrophosphatase"/>
</dbReference>
<dbReference type="EMBL" id="JPMD01000001">
    <property type="protein sequence ID" value="KEZ88693.1"/>
    <property type="molecule type" value="Genomic_DNA"/>
</dbReference>
<keyword evidence="2" id="KW-1185">Reference proteome</keyword>
<dbReference type="CDD" id="cd11527">
    <property type="entry name" value="NTP-PPase_dUTPase"/>
    <property type="match status" value="1"/>
</dbReference>